<sequence length="385" mass="41582">MSGVVPLFIVYGMQIIHPGVFLLSACIICAVVSVLTGSSWTTIATIGIALLGIGLALGFSPGWIAGAIVSGAYFGDKISPLSDTTVLASSVTGTPLFTHIRYMLVTTIPSFIISLIVFGVAGMMMTRQTVVESEIFEEVLTGKYNLSPWLLMVPAITIFLIVKRYPPLVTLFLSMLTGLVFAVVFQQDLLFEVANSNDKSVINLVKGALITTFGSTGITTGNHEIDTLVATRGMQGMLNTVWIIICATCFGAAMASTRMIESLTQALIRKIHNTSGLVSSTVFTGLLANLTMGDQYLGIILTGNMFKDLYEKKGYESRLLSRTLEDSITVTSVLVPWNSCGMTQSTVLGVSTLIYLPFSVFNYVSPLMSILIAMLRYRIVNKTIK</sequence>
<dbReference type="PANTHER" id="PTHR33451">
    <property type="entry name" value="MALATE-2H(+)/NA(+)-LACTATE ANTIPORTER"/>
    <property type="match status" value="1"/>
</dbReference>
<feature type="transmembrane region" description="Helical" evidence="9">
    <location>
        <begin position="168"/>
        <end position="185"/>
    </location>
</feature>
<keyword evidence="7 9" id="KW-0472">Membrane</keyword>
<dbReference type="InterPro" id="IPR018461">
    <property type="entry name" value="Na/H_Antiport_NhaC-like_C"/>
</dbReference>
<evidence type="ECO:0000256" key="7">
    <source>
        <dbReference type="ARBA" id="ARBA00023136"/>
    </source>
</evidence>
<feature type="transmembrane region" description="Helical" evidence="9">
    <location>
        <begin position="15"/>
        <end position="36"/>
    </location>
</feature>
<keyword evidence="2" id="KW-0813">Transport</keyword>
<evidence type="ECO:0000256" key="4">
    <source>
        <dbReference type="ARBA" id="ARBA00022475"/>
    </source>
</evidence>
<evidence type="ECO:0000259" key="10">
    <source>
        <dbReference type="Pfam" id="PF03553"/>
    </source>
</evidence>
<evidence type="ECO:0000256" key="1">
    <source>
        <dbReference type="ARBA" id="ARBA00004651"/>
    </source>
</evidence>
<comment type="caution">
    <text evidence="11">The sequence shown here is derived from an EMBL/GenBank/DDBJ whole genome shotgun (WGS) entry which is preliminary data.</text>
</comment>
<feature type="transmembrane region" description="Helical" evidence="9">
    <location>
        <begin position="241"/>
        <end position="260"/>
    </location>
</feature>
<keyword evidence="3" id="KW-0050">Antiport</keyword>
<name>A0A645D825_9ZZZZ</name>
<dbReference type="GO" id="GO:0015297">
    <property type="term" value="F:antiporter activity"/>
    <property type="evidence" value="ECO:0007669"/>
    <property type="project" value="UniProtKB-KW"/>
</dbReference>
<accession>A0A645D825</accession>
<keyword evidence="6 9" id="KW-1133">Transmembrane helix</keyword>
<feature type="transmembrane region" description="Helical" evidence="9">
    <location>
        <begin position="100"/>
        <end position="123"/>
    </location>
</feature>
<evidence type="ECO:0000256" key="2">
    <source>
        <dbReference type="ARBA" id="ARBA00022448"/>
    </source>
</evidence>
<evidence type="ECO:0000256" key="5">
    <source>
        <dbReference type="ARBA" id="ARBA00022692"/>
    </source>
</evidence>
<evidence type="ECO:0000256" key="3">
    <source>
        <dbReference type="ARBA" id="ARBA00022449"/>
    </source>
</evidence>
<protein>
    <submittedName>
        <fullName evidence="11">Malate-2H(+)/Na(+)-lactate antiporter</fullName>
    </submittedName>
</protein>
<feature type="transmembrane region" description="Helical" evidence="9">
    <location>
        <begin position="354"/>
        <end position="375"/>
    </location>
</feature>
<keyword evidence="4" id="KW-1003">Cell membrane</keyword>
<keyword evidence="5 9" id="KW-0812">Transmembrane</keyword>
<comment type="subcellular location">
    <subcellularLocation>
        <location evidence="1">Cell membrane</location>
        <topology evidence="1">Multi-pass membrane protein</topology>
    </subcellularLocation>
</comment>
<dbReference type="GO" id="GO:0005886">
    <property type="term" value="C:plasma membrane"/>
    <property type="evidence" value="ECO:0007669"/>
    <property type="project" value="UniProtKB-SubCell"/>
</dbReference>
<proteinExistence type="inferred from homology"/>
<organism evidence="11">
    <name type="scientific">bioreactor metagenome</name>
    <dbReference type="NCBI Taxonomy" id="1076179"/>
    <lineage>
        <taxon>unclassified sequences</taxon>
        <taxon>metagenomes</taxon>
        <taxon>ecological metagenomes</taxon>
    </lineage>
</organism>
<comment type="similarity">
    <text evidence="8">Belongs to the NhaC Na(+)/H(+) (TC 2.A.35) antiporter family.</text>
</comment>
<feature type="transmembrane region" description="Helical" evidence="9">
    <location>
        <begin position="48"/>
        <end position="74"/>
    </location>
</feature>
<evidence type="ECO:0000256" key="8">
    <source>
        <dbReference type="ARBA" id="ARBA00038435"/>
    </source>
</evidence>
<dbReference type="Pfam" id="PF03553">
    <property type="entry name" value="Na_H_antiporter"/>
    <property type="match status" value="1"/>
</dbReference>
<dbReference type="AlphaFoldDB" id="A0A645D825"/>
<feature type="domain" description="Na+/H+ antiporter NhaC-like C-terminal" evidence="10">
    <location>
        <begin position="71"/>
        <end position="373"/>
    </location>
</feature>
<gene>
    <name evidence="11" type="primary">mleN_18</name>
    <name evidence="11" type="ORF">SDC9_132492</name>
</gene>
<dbReference type="PANTHER" id="PTHR33451:SF3">
    <property type="entry name" value="MALATE-2H(+)_NA(+)-LACTATE ANTIPORTER"/>
    <property type="match status" value="1"/>
</dbReference>
<dbReference type="InterPro" id="IPR052180">
    <property type="entry name" value="NhaC_Na-H+_Antiporter"/>
</dbReference>
<evidence type="ECO:0000256" key="9">
    <source>
        <dbReference type="SAM" id="Phobius"/>
    </source>
</evidence>
<evidence type="ECO:0000313" key="11">
    <source>
        <dbReference type="EMBL" id="MPM85411.1"/>
    </source>
</evidence>
<dbReference type="EMBL" id="VSSQ01033727">
    <property type="protein sequence ID" value="MPM85411.1"/>
    <property type="molecule type" value="Genomic_DNA"/>
</dbReference>
<evidence type="ECO:0000256" key="6">
    <source>
        <dbReference type="ARBA" id="ARBA00022989"/>
    </source>
</evidence>
<reference evidence="11" key="1">
    <citation type="submission" date="2019-08" db="EMBL/GenBank/DDBJ databases">
        <authorList>
            <person name="Kucharzyk K."/>
            <person name="Murdoch R.W."/>
            <person name="Higgins S."/>
            <person name="Loffler F."/>
        </authorList>
    </citation>
    <scope>NUCLEOTIDE SEQUENCE</scope>
</reference>